<evidence type="ECO:0000256" key="1">
    <source>
        <dbReference type="ARBA" id="ARBA00005051"/>
    </source>
</evidence>
<proteinExistence type="inferred from homology"/>
<dbReference type="RefSeq" id="WP_107032452.1">
    <property type="nucleotide sequence ID" value="NZ_CAOLYA010000002.1"/>
</dbReference>
<feature type="domain" description="7,8-dihydro-6-hydroxymethylpterin-pyrophosphokinase" evidence="13">
    <location>
        <begin position="7"/>
        <end position="145"/>
    </location>
</feature>
<evidence type="ECO:0000256" key="11">
    <source>
        <dbReference type="ARBA" id="ARBA00029766"/>
    </source>
</evidence>
<organism evidence="14 15">
    <name type="scientific">Duncaniella muris</name>
    <dbReference type="NCBI Taxonomy" id="2094150"/>
    <lineage>
        <taxon>Bacteria</taxon>
        <taxon>Pseudomonadati</taxon>
        <taxon>Bacteroidota</taxon>
        <taxon>Bacteroidia</taxon>
        <taxon>Bacteroidales</taxon>
        <taxon>Muribaculaceae</taxon>
        <taxon>Duncaniella</taxon>
    </lineage>
</organism>
<keyword evidence="6" id="KW-0547">Nucleotide-binding</keyword>
<keyword evidence="8" id="KW-0067">ATP-binding</keyword>
<dbReference type="SUPFAM" id="SSF55083">
    <property type="entry name" value="6-hydroxymethyl-7,8-dihydropterin pyrophosphokinase, HPPK"/>
    <property type="match status" value="1"/>
</dbReference>
<protein>
    <recommendedName>
        <fullName evidence="4">2-amino-4-hydroxy-6-hydroxymethyldihydropteridine pyrophosphokinase</fullName>
        <ecNumber evidence="3">2.7.6.3</ecNumber>
    </recommendedName>
    <alternativeName>
        <fullName evidence="11">6-hydroxymethyl-7,8-dihydropterin pyrophosphokinase</fullName>
    </alternativeName>
    <alternativeName>
        <fullName evidence="12">7,8-dihydro-6-hydroxymethylpterin-pyrophosphokinase</fullName>
    </alternativeName>
</protein>
<dbReference type="GO" id="GO:0003848">
    <property type="term" value="F:2-amino-4-hydroxy-6-hydroxymethyldihydropteridine diphosphokinase activity"/>
    <property type="evidence" value="ECO:0007669"/>
    <property type="project" value="UniProtKB-EC"/>
</dbReference>
<dbReference type="NCBIfam" id="TIGR01498">
    <property type="entry name" value="folK"/>
    <property type="match status" value="1"/>
</dbReference>
<dbReference type="GeneID" id="82526312"/>
<dbReference type="GO" id="GO:0046656">
    <property type="term" value="P:folic acid biosynthetic process"/>
    <property type="evidence" value="ECO:0007669"/>
    <property type="project" value="UniProtKB-KW"/>
</dbReference>
<dbReference type="GO" id="GO:0005524">
    <property type="term" value="F:ATP binding"/>
    <property type="evidence" value="ECO:0007669"/>
    <property type="project" value="UniProtKB-KW"/>
</dbReference>
<evidence type="ECO:0000256" key="10">
    <source>
        <dbReference type="ARBA" id="ARBA00029409"/>
    </source>
</evidence>
<evidence type="ECO:0000256" key="2">
    <source>
        <dbReference type="ARBA" id="ARBA00005810"/>
    </source>
</evidence>
<evidence type="ECO:0000256" key="7">
    <source>
        <dbReference type="ARBA" id="ARBA00022777"/>
    </source>
</evidence>
<keyword evidence="9" id="KW-0289">Folate biosynthesis</keyword>
<evidence type="ECO:0000256" key="3">
    <source>
        <dbReference type="ARBA" id="ARBA00013253"/>
    </source>
</evidence>
<name>A0A2V1IJA6_9BACT</name>
<dbReference type="GO" id="GO:0046654">
    <property type="term" value="P:tetrahydrofolate biosynthetic process"/>
    <property type="evidence" value="ECO:0007669"/>
    <property type="project" value="UniProtKB-UniPathway"/>
</dbReference>
<evidence type="ECO:0000256" key="12">
    <source>
        <dbReference type="ARBA" id="ARBA00033413"/>
    </source>
</evidence>
<evidence type="ECO:0000256" key="8">
    <source>
        <dbReference type="ARBA" id="ARBA00022840"/>
    </source>
</evidence>
<dbReference type="EC" id="2.7.6.3" evidence="3"/>
<evidence type="ECO:0000256" key="9">
    <source>
        <dbReference type="ARBA" id="ARBA00022909"/>
    </source>
</evidence>
<comment type="caution">
    <text evidence="14">The sequence shown here is derived from an EMBL/GenBank/DDBJ whole genome shotgun (WGS) entry which is preliminary data.</text>
</comment>
<keyword evidence="15" id="KW-1185">Reference proteome</keyword>
<dbReference type="PANTHER" id="PTHR43071:SF1">
    <property type="entry name" value="2-AMINO-4-HYDROXY-6-HYDROXYMETHYLDIHYDROPTERIDINE PYROPHOSPHOKINASE"/>
    <property type="match status" value="1"/>
</dbReference>
<evidence type="ECO:0000259" key="13">
    <source>
        <dbReference type="Pfam" id="PF01288"/>
    </source>
</evidence>
<comment type="function">
    <text evidence="10">Catalyzes the transfer of pyrophosphate from adenosine triphosphate (ATP) to 6-hydroxymethyl-7,8-dihydropterin, an enzymatic step in folate biosynthesis pathway.</text>
</comment>
<dbReference type="CDD" id="cd00483">
    <property type="entry name" value="HPPK"/>
    <property type="match status" value="1"/>
</dbReference>
<dbReference type="Pfam" id="PF01288">
    <property type="entry name" value="HPPK"/>
    <property type="match status" value="1"/>
</dbReference>
<accession>A0A2V1IJA6</accession>
<dbReference type="GO" id="GO:0016301">
    <property type="term" value="F:kinase activity"/>
    <property type="evidence" value="ECO:0007669"/>
    <property type="project" value="UniProtKB-KW"/>
</dbReference>
<dbReference type="EMBL" id="PUEC01000017">
    <property type="protein sequence ID" value="PWB01901.1"/>
    <property type="molecule type" value="Genomic_DNA"/>
</dbReference>
<sequence length="164" mass="18069">MTHNIHINIGSNSGCRHALIERAAAAVSSALGGEVLRSDIIETEPWGFESDNTFLNLGLMTVVSLPDSTDMEAFAIGLLRCLREIERGIDPSPHRDSEGRYIDRAIDIDLIAVGSVVVSLPELIIPHPRMHERYFVLRPLSQLDPSWRHPLLGLTAVQLLDSLG</sequence>
<dbReference type="Proteomes" id="UP000244905">
    <property type="component" value="Unassembled WGS sequence"/>
</dbReference>
<evidence type="ECO:0000313" key="15">
    <source>
        <dbReference type="Proteomes" id="UP000244905"/>
    </source>
</evidence>
<dbReference type="Gene3D" id="3.30.70.560">
    <property type="entry name" value="7,8-Dihydro-6-hydroxymethylpterin-pyrophosphokinase HPPK"/>
    <property type="match status" value="1"/>
</dbReference>
<dbReference type="InterPro" id="IPR035907">
    <property type="entry name" value="Hppk_sf"/>
</dbReference>
<keyword evidence="7 14" id="KW-0418">Kinase</keyword>
<dbReference type="InterPro" id="IPR000550">
    <property type="entry name" value="Hppk"/>
</dbReference>
<dbReference type="UniPathway" id="UPA00077">
    <property type="reaction ID" value="UER00155"/>
</dbReference>
<keyword evidence="5" id="KW-0808">Transferase</keyword>
<dbReference type="AlphaFoldDB" id="A0A2V1IJA6"/>
<evidence type="ECO:0000256" key="6">
    <source>
        <dbReference type="ARBA" id="ARBA00022741"/>
    </source>
</evidence>
<gene>
    <name evidence="14" type="primary">folK</name>
    <name evidence="14" type="ORF">C5O23_08130</name>
</gene>
<reference evidence="15" key="1">
    <citation type="submission" date="2018-02" db="EMBL/GenBank/DDBJ databases">
        <authorList>
            <person name="Clavel T."/>
            <person name="Strowig T."/>
        </authorList>
    </citation>
    <scope>NUCLEOTIDE SEQUENCE [LARGE SCALE GENOMIC DNA]</scope>
    <source>
        <strain evidence="15">DSM 103720</strain>
    </source>
</reference>
<dbReference type="PANTHER" id="PTHR43071">
    <property type="entry name" value="2-AMINO-4-HYDROXY-6-HYDROXYMETHYLDIHYDROPTERIDINE PYROPHOSPHOKINASE"/>
    <property type="match status" value="1"/>
</dbReference>
<evidence type="ECO:0000256" key="4">
    <source>
        <dbReference type="ARBA" id="ARBA00016218"/>
    </source>
</evidence>
<evidence type="ECO:0000313" key="14">
    <source>
        <dbReference type="EMBL" id="PWB01901.1"/>
    </source>
</evidence>
<comment type="similarity">
    <text evidence="2">Belongs to the HPPK family.</text>
</comment>
<evidence type="ECO:0000256" key="5">
    <source>
        <dbReference type="ARBA" id="ARBA00022679"/>
    </source>
</evidence>
<comment type="pathway">
    <text evidence="1">Cofactor biosynthesis; tetrahydrofolate biosynthesis; 2-amino-4-hydroxy-6-hydroxymethyl-7,8-dihydropteridine diphosphate from 7,8-dihydroneopterin triphosphate: step 4/4.</text>
</comment>